<dbReference type="GeneID" id="108808519"/>
<reference evidence="4" key="2">
    <citation type="submission" date="2025-08" db="UniProtKB">
        <authorList>
            <consortium name="RefSeq"/>
        </authorList>
    </citation>
    <scope>IDENTIFICATION</scope>
    <source>
        <tissue evidence="4">Leaf</tissue>
    </source>
</reference>
<organism evidence="3 4">
    <name type="scientific">Raphanus sativus</name>
    <name type="common">Radish</name>
    <name type="synonym">Raphanus raphanistrum var. sativus</name>
    <dbReference type="NCBI Taxonomy" id="3726"/>
    <lineage>
        <taxon>Eukaryota</taxon>
        <taxon>Viridiplantae</taxon>
        <taxon>Streptophyta</taxon>
        <taxon>Embryophyta</taxon>
        <taxon>Tracheophyta</taxon>
        <taxon>Spermatophyta</taxon>
        <taxon>Magnoliopsida</taxon>
        <taxon>eudicotyledons</taxon>
        <taxon>Gunneridae</taxon>
        <taxon>Pentapetalae</taxon>
        <taxon>rosids</taxon>
        <taxon>malvids</taxon>
        <taxon>Brassicales</taxon>
        <taxon>Brassicaceae</taxon>
        <taxon>Brassiceae</taxon>
        <taxon>Raphanus</taxon>
    </lineage>
</organism>
<dbReference type="Pfam" id="PF13456">
    <property type="entry name" value="RVT_3"/>
    <property type="match status" value="1"/>
</dbReference>
<dbReference type="InterPro" id="IPR002156">
    <property type="entry name" value="RNaseH_domain"/>
</dbReference>
<reference evidence="3" key="1">
    <citation type="journal article" date="2019" name="Database">
        <title>The radish genome database (RadishGD): an integrated information resource for radish genomics.</title>
        <authorList>
            <person name="Yu H.J."/>
            <person name="Baek S."/>
            <person name="Lee Y.J."/>
            <person name="Cho A."/>
            <person name="Mun J.H."/>
        </authorList>
    </citation>
    <scope>NUCLEOTIDE SEQUENCE [LARGE SCALE GENOMIC DNA]</scope>
    <source>
        <strain evidence="3">cv. WK10039</strain>
    </source>
</reference>
<evidence type="ECO:0000313" key="4">
    <source>
        <dbReference type="RefSeq" id="XP_018436150.1"/>
    </source>
</evidence>
<dbReference type="PANTHER" id="PTHR47074:SF11">
    <property type="entry name" value="REVERSE TRANSCRIPTASE-LIKE PROTEIN"/>
    <property type="match status" value="1"/>
</dbReference>
<dbReference type="InterPro" id="IPR044730">
    <property type="entry name" value="RNase_H-like_dom_plant"/>
</dbReference>
<dbReference type="OrthoDB" id="1108672at2759"/>
<feature type="region of interest" description="Disordered" evidence="1">
    <location>
        <begin position="20"/>
        <end position="39"/>
    </location>
</feature>
<dbReference type="GO" id="GO:0003676">
    <property type="term" value="F:nucleic acid binding"/>
    <property type="evidence" value="ECO:0007669"/>
    <property type="project" value="InterPro"/>
</dbReference>
<dbReference type="PANTHER" id="PTHR47074">
    <property type="entry name" value="BNAC02G40300D PROTEIN"/>
    <property type="match status" value="1"/>
</dbReference>
<sequence>MTRAIKAARKWLAEQRVKTTTLKAPSPRPEPTPPNTTTLKSDAAWSAERKLAGLGWVIRENNTTSRRMSHCCYVSSPLAAEALALREAMADCVNRGTPNLHCQSDSLLLVNALKSGSLIAELHGIIADIISLSSAFDFFSISWIRRSNNKEADALAKQSLLNASVVITPVRGA</sequence>
<dbReference type="InterPro" id="IPR012337">
    <property type="entry name" value="RNaseH-like_sf"/>
</dbReference>
<gene>
    <name evidence="4" type="primary">LOC108808519</name>
</gene>
<dbReference type="CDD" id="cd06222">
    <property type="entry name" value="RNase_H_like"/>
    <property type="match status" value="1"/>
</dbReference>
<dbReference type="SUPFAM" id="SSF53098">
    <property type="entry name" value="Ribonuclease H-like"/>
    <property type="match status" value="1"/>
</dbReference>
<dbReference type="AlphaFoldDB" id="A0A6J0JKH2"/>
<dbReference type="Proteomes" id="UP000504610">
    <property type="component" value="Chromosome 6"/>
</dbReference>
<name>A0A6J0JKH2_RAPSA</name>
<dbReference type="InterPro" id="IPR036397">
    <property type="entry name" value="RNaseH_sf"/>
</dbReference>
<evidence type="ECO:0000313" key="3">
    <source>
        <dbReference type="Proteomes" id="UP000504610"/>
    </source>
</evidence>
<dbReference type="InterPro" id="IPR052929">
    <property type="entry name" value="RNase_H-like_EbsB-rel"/>
</dbReference>
<keyword evidence="3" id="KW-1185">Reference proteome</keyword>
<evidence type="ECO:0000256" key="1">
    <source>
        <dbReference type="SAM" id="MobiDB-lite"/>
    </source>
</evidence>
<accession>A0A6J0JKH2</accession>
<dbReference type="KEGG" id="rsz:108808519"/>
<dbReference type="GO" id="GO:0004523">
    <property type="term" value="F:RNA-DNA hybrid ribonuclease activity"/>
    <property type="evidence" value="ECO:0007669"/>
    <property type="project" value="InterPro"/>
</dbReference>
<protein>
    <submittedName>
        <fullName evidence="4">Uncharacterized protein LOC108808519</fullName>
    </submittedName>
</protein>
<proteinExistence type="predicted"/>
<evidence type="ECO:0000259" key="2">
    <source>
        <dbReference type="Pfam" id="PF13456"/>
    </source>
</evidence>
<feature type="domain" description="RNase H type-1" evidence="2">
    <location>
        <begin position="41"/>
        <end position="158"/>
    </location>
</feature>
<dbReference type="Gene3D" id="3.30.420.10">
    <property type="entry name" value="Ribonuclease H-like superfamily/Ribonuclease H"/>
    <property type="match status" value="1"/>
</dbReference>
<dbReference type="RefSeq" id="XP_018436150.1">
    <property type="nucleotide sequence ID" value="XM_018580648.1"/>
</dbReference>